<dbReference type="InterPro" id="IPR012349">
    <property type="entry name" value="Split_barrel_FMN-bd"/>
</dbReference>
<gene>
    <name evidence="2" type="ORF">GHYDROH2_28460</name>
</gene>
<dbReference type="InterPro" id="IPR052917">
    <property type="entry name" value="Stress-Dev_Protein"/>
</dbReference>
<accession>A0A9W6LDV2</accession>
<proteinExistence type="predicted"/>
<dbReference type="AlphaFoldDB" id="A0A9W6LDV2"/>
<evidence type="ECO:0000259" key="1">
    <source>
        <dbReference type="Pfam" id="PF01243"/>
    </source>
</evidence>
<reference evidence="2" key="1">
    <citation type="submission" date="2022-12" db="EMBL/GenBank/DDBJ databases">
        <title>Reference genome sequencing for broad-spectrum identification of bacterial and archaeal isolates by mass spectrometry.</title>
        <authorList>
            <person name="Sekiguchi Y."/>
            <person name="Tourlousse D.M."/>
        </authorList>
    </citation>
    <scope>NUCLEOTIDE SEQUENCE</scope>
    <source>
        <strain evidence="2">H2</strain>
    </source>
</reference>
<dbReference type="Pfam" id="PF01243">
    <property type="entry name" value="PNPOx_N"/>
    <property type="match status" value="1"/>
</dbReference>
<dbReference type="EMBL" id="BSDS01000002">
    <property type="protein sequence ID" value="GLI39345.1"/>
    <property type="molecule type" value="Genomic_DNA"/>
</dbReference>
<dbReference type="Gene3D" id="2.30.110.10">
    <property type="entry name" value="Electron Transport, Fmn-binding Protein, Chain A"/>
    <property type="match status" value="1"/>
</dbReference>
<comment type="caution">
    <text evidence="2">The sequence shown here is derived from an EMBL/GenBank/DDBJ whole genome shotgun (WGS) entry which is preliminary data.</text>
</comment>
<organism evidence="2 3">
    <name type="scientific">Geobacter hydrogenophilus</name>
    <dbReference type="NCBI Taxonomy" id="40983"/>
    <lineage>
        <taxon>Bacteria</taxon>
        <taxon>Pseudomonadati</taxon>
        <taxon>Thermodesulfobacteriota</taxon>
        <taxon>Desulfuromonadia</taxon>
        <taxon>Geobacterales</taxon>
        <taxon>Geobacteraceae</taxon>
        <taxon>Geobacter</taxon>
    </lineage>
</organism>
<protein>
    <submittedName>
        <fullName evidence="2">Pyridoxamine 5'-phosphate oxidase</fullName>
    </submittedName>
</protein>
<dbReference type="RefSeq" id="WP_214186675.1">
    <property type="nucleotide sequence ID" value="NZ_BSDS01000002.1"/>
</dbReference>
<evidence type="ECO:0000313" key="2">
    <source>
        <dbReference type="EMBL" id="GLI39345.1"/>
    </source>
</evidence>
<feature type="domain" description="Pyridoxamine 5'-phosphate oxidase N-terminal" evidence="1">
    <location>
        <begin position="2"/>
        <end position="113"/>
    </location>
</feature>
<dbReference type="SUPFAM" id="SSF50475">
    <property type="entry name" value="FMN-binding split barrel"/>
    <property type="match status" value="1"/>
</dbReference>
<name>A0A9W6LDV2_9BACT</name>
<dbReference type="InterPro" id="IPR011576">
    <property type="entry name" value="Pyridox_Oxase_N"/>
</dbReference>
<sequence length="132" mass="15292">MKEVLEMLAVPCFGNLATVDGGKPRVRPFAFMYEENGRFYFCTASNKEVYRQLTETPFIEFTRTTDDMRWLRIGGEITFDEDIRSKEKCFANYPMLKDIYQSPDNPLFKVFYLEHGAASVNSLAGPPKTFEF</sequence>
<dbReference type="PANTHER" id="PTHR34818">
    <property type="entry name" value="PROTEIN BLI-3"/>
    <property type="match status" value="1"/>
</dbReference>
<dbReference type="Proteomes" id="UP001144352">
    <property type="component" value="Unassembled WGS sequence"/>
</dbReference>
<dbReference type="PANTHER" id="PTHR34818:SF1">
    <property type="entry name" value="PROTEIN BLI-3"/>
    <property type="match status" value="1"/>
</dbReference>
<evidence type="ECO:0000313" key="3">
    <source>
        <dbReference type="Proteomes" id="UP001144352"/>
    </source>
</evidence>
<keyword evidence="3" id="KW-1185">Reference proteome</keyword>